<comment type="caution">
    <text evidence="1">The sequence shown here is derived from an EMBL/GenBank/DDBJ whole genome shotgun (WGS) entry which is preliminary data.</text>
</comment>
<accession>A0ABR8PYF0</accession>
<evidence type="ECO:0000313" key="2">
    <source>
        <dbReference type="Proteomes" id="UP000627781"/>
    </source>
</evidence>
<name>A0ABR8PYF0_9CLOT</name>
<dbReference type="Proteomes" id="UP000627781">
    <property type="component" value="Unassembled WGS sequence"/>
</dbReference>
<proteinExistence type="predicted"/>
<dbReference type="RefSeq" id="WP_143318505.1">
    <property type="nucleotide sequence ID" value="NZ_JACSRA010000038.1"/>
</dbReference>
<evidence type="ECO:0008006" key="3">
    <source>
        <dbReference type="Google" id="ProtNLM"/>
    </source>
</evidence>
<reference evidence="1 2" key="1">
    <citation type="submission" date="2020-08" db="EMBL/GenBank/DDBJ databases">
        <title>A Genomic Blueprint of the Chicken Gut Microbiome.</title>
        <authorList>
            <person name="Gilroy R."/>
            <person name="Ravi A."/>
            <person name="Getino M."/>
            <person name="Pursley I."/>
            <person name="Horton D.L."/>
            <person name="Alikhan N.-F."/>
            <person name="Baker D."/>
            <person name="Gharbi K."/>
            <person name="Hall N."/>
            <person name="Watson M."/>
            <person name="Adriaenssens E.M."/>
            <person name="Foster-Nyarko E."/>
            <person name="Jarju S."/>
            <person name="Secka A."/>
            <person name="Antonio M."/>
            <person name="Oren A."/>
            <person name="Chaudhuri R."/>
            <person name="La Ragione R.M."/>
            <person name="Hildebrand F."/>
            <person name="Pallen M.J."/>
        </authorList>
    </citation>
    <scope>NUCLEOTIDE SEQUENCE [LARGE SCALE GENOMIC DNA]</scope>
    <source>
        <strain evidence="1 2">Sa3CVN1</strain>
    </source>
</reference>
<sequence>MNDKTFIPHITIGNFTSREKLNKAFNDNRCIKERFHSTVDKVSVEIIDDNEDYIIEMEIDLYEY</sequence>
<gene>
    <name evidence="1" type="ORF">H9661_17695</name>
</gene>
<evidence type="ECO:0000313" key="1">
    <source>
        <dbReference type="EMBL" id="MBD7913188.1"/>
    </source>
</evidence>
<dbReference type="Gene3D" id="3.90.1140.10">
    <property type="entry name" value="Cyclic phosphodiesterase"/>
    <property type="match status" value="1"/>
</dbReference>
<keyword evidence="2" id="KW-1185">Reference proteome</keyword>
<dbReference type="EMBL" id="JACSRA010000038">
    <property type="protein sequence ID" value="MBD7913188.1"/>
    <property type="molecule type" value="Genomic_DNA"/>
</dbReference>
<protein>
    <recommendedName>
        <fullName evidence="3">2'-5' RNA ligase</fullName>
    </recommendedName>
</protein>
<organism evidence="1 2">
    <name type="scientific">Clostridium cibarium</name>
    <dbReference type="NCBI Taxonomy" id="2762247"/>
    <lineage>
        <taxon>Bacteria</taxon>
        <taxon>Bacillati</taxon>
        <taxon>Bacillota</taxon>
        <taxon>Clostridia</taxon>
        <taxon>Eubacteriales</taxon>
        <taxon>Clostridiaceae</taxon>
        <taxon>Clostridium</taxon>
    </lineage>
</organism>